<evidence type="ECO:0008006" key="3">
    <source>
        <dbReference type="Google" id="ProtNLM"/>
    </source>
</evidence>
<proteinExistence type="predicted"/>
<name>A0A5R9L1Y0_9BACT</name>
<keyword evidence="2" id="KW-1185">Reference proteome</keyword>
<accession>A0A5R9L1Y0</accession>
<dbReference type="EMBL" id="VCEJ01000002">
    <property type="protein sequence ID" value="TLV02421.1"/>
    <property type="molecule type" value="Genomic_DNA"/>
</dbReference>
<dbReference type="RefSeq" id="WP_138363630.1">
    <property type="nucleotide sequence ID" value="NZ_VCEJ01000002.1"/>
</dbReference>
<protein>
    <recommendedName>
        <fullName evidence="3">DUF4595 domain-containing protein</fullName>
    </recommendedName>
</protein>
<comment type="caution">
    <text evidence="1">The sequence shown here is derived from an EMBL/GenBank/DDBJ whole genome shotgun (WGS) entry which is preliminary data.</text>
</comment>
<dbReference type="OrthoDB" id="940356at2"/>
<reference evidence="1 2" key="1">
    <citation type="submission" date="2019-05" db="EMBL/GenBank/DDBJ databases">
        <authorList>
            <person name="Qu J.-H."/>
        </authorList>
    </citation>
    <scope>NUCLEOTIDE SEQUENCE [LARGE SCALE GENOMIC DNA]</scope>
    <source>
        <strain evidence="1 2">T17</strain>
    </source>
</reference>
<gene>
    <name evidence="1" type="ORF">FEN17_01950</name>
</gene>
<dbReference type="AlphaFoldDB" id="A0A5R9L1Y0"/>
<dbReference type="Gene3D" id="2.180.10.10">
    <property type="entry name" value="RHS repeat-associated core"/>
    <property type="match status" value="1"/>
</dbReference>
<organism evidence="1 2">
    <name type="scientific">Dyadobacter luticola</name>
    <dbReference type="NCBI Taxonomy" id="1979387"/>
    <lineage>
        <taxon>Bacteria</taxon>
        <taxon>Pseudomonadati</taxon>
        <taxon>Bacteroidota</taxon>
        <taxon>Cytophagia</taxon>
        <taxon>Cytophagales</taxon>
        <taxon>Spirosomataceae</taxon>
        <taxon>Dyadobacter</taxon>
    </lineage>
</organism>
<dbReference type="PROSITE" id="PS51257">
    <property type="entry name" value="PROKAR_LIPOPROTEIN"/>
    <property type="match status" value="1"/>
</dbReference>
<evidence type="ECO:0000313" key="2">
    <source>
        <dbReference type="Proteomes" id="UP000306402"/>
    </source>
</evidence>
<dbReference type="Proteomes" id="UP000306402">
    <property type="component" value="Unassembled WGS sequence"/>
</dbReference>
<evidence type="ECO:0000313" key="1">
    <source>
        <dbReference type="EMBL" id="TLV02421.1"/>
    </source>
</evidence>
<sequence>MKLARFILCTLYAGFTLTFISCTDHQVPEESQWRVKSLTRVLPDSPGTWFISQFSYDADGKIGSIFTYQTPDSASSQTEKSIYKYDPWGRLSQMERTLSTSGSERYVYNYDQSGLLSKINYTGALNDFYDVTFTYDSSGKLLSSKRSFHFFSAFSYEQLINYSFSTDDLNSIHSETTFSKGVSQTSIVNSLLVFDGHKNPFYGNYIIPAPVKIASPITGDFQHYTYYGGIDNFLHLNKNNLVSSLVKGLTQTSYAYTYHASGMPASRKTLVKVMLDRPEVLEETLYYEYEQF</sequence>